<protein>
    <submittedName>
        <fullName evidence="2">Uncharacterized protein</fullName>
    </submittedName>
</protein>
<sequence>MSIETNTPDLLELELGIPRFILWFVMLPVLPVTLIGLANLIGGEFMTALVLLVGLNGAFVAGYIALSERTRLKLDARSGQVSITRISRLGMRQRDYPLETLDSAELDRSHSHDRREGRSTSKVVLVFRNTRPATRVPLSRWGVSGDGPALIANDINAWLRGYFGDETSAPAHHLSS</sequence>
<comment type="caution">
    <text evidence="2">The sequence shown here is derived from an EMBL/GenBank/DDBJ whole genome shotgun (WGS) entry which is preliminary data.</text>
</comment>
<evidence type="ECO:0000313" key="2">
    <source>
        <dbReference type="EMBL" id="GKY86851.1"/>
    </source>
</evidence>
<name>A0ABQ5LPG1_9RHOB</name>
<accession>A0ABQ5LPG1</accession>
<proteinExistence type="predicted"/>
<dbReference type="EMBL" id="BROH01000001">
    <property type="protein sequence ID" value="GKY86851.1"/>
    <property type="molecule type" value="Genomic_DNA"/>
</dbReference>
<evidence type="ECO:0000256" key="1">
    <source>
        <dbReference type="SAM" id="Phobius"/>
    </source>
</evidence>
<gene>
    <name evidence="2" type="ORF">STA1M1_07200</name>
</gene>
<evidence type="ECO:0000313" key="3">
    <source>
        <dbReference type="Proteomes" id="UP001144205"/>
    </source>
</evidence>
<keyword evidence="1" id="KW-1133">Transmembrane helix</keyword>
<reference evidence="2" key="1">
    <citation type="journal article" date="2023" name="Int. J. Syst. Evol. Microbiol.">
        <title>Sinisalibacter aestuarii sp. nov., isolated from estuarine sediment of the Arakawa River.</title>
        <authorList>
            <person name="Arafat S.T."/>
            <person name="Hirano S."/>
            <person name="Sato A."/>
            <person name="Takeuchi K."/>
            <person name="Yasuda T."/>
            <person name="Terahara T."/>
            <person name="Hamada M."/>
            <person name="Kobayashi T."/>
        </authorList>
    </citation>
    <scope>NUCLEOTIDE SEQUENCE</scope>
    <source>
        <strain evidence="2">B-399</strain>
    </source>
</reference>
<dbReference type="Proteomes" id="UP001144205">
    <property type="component" value="Unassembled WGS sequence"/>
</dbReference>
<keyword evidence="1" id="KW-0812">Transmembrane</keyword>
<dbReference type="RefSeq" id="WP_281840800.1">
    <property type="nucleotide sequence ID" value="NZ_BROH01000001.1"/>
</dbReference>
<keyword evidence="3" id="KW-1185">Reference proteome</keyword>
<feature type="transmembrane region" description="Helical" evidence="1">
    <location>
        <begin position="20"/>
        <end position="41"/>
    </location>
</feature>
<keyword evidence="1" id="KW-0472">Membrane</keyword>
<feature type="transmembrane region" description="Helical" evidence="1">
    <location>
        <begin position="47"/>
        <end position="66"/>
    </location>
</feature>
<organism evidence="2 3">
    <name type="scientific">Sinisalibacter aestuarii</name>
    <dbReference type="NCBI Taxonomy" id="2949426"/>
    <lineage>
        <taxon>Bacteria</taxon>
        <taxon>Pseudomonadati</taxon>
        <taxon>Pseudomonadota</taxon>
        <taxon>Alphaproteobacteria</taxon>
        <taxon>Rhodobacterales</taxon>
        <taxon>Roseobacteraceae</taxon>
        <taxon>Sinisalibacter</taxon>
    </lineage>
</organism>